<dbReference type="Gene3D" id="2.70.70.10">
    <property type="entry name" value="Glucose Permease (Domain IIA)"/>
    <property type="match status" value="1"/>
</dbReference>
<dbReference type="InterPro" id="IPR029020">
    <property type="entry name" value="Ammonium/urea_transptr"/>
</dbReference>
<dbReference type="Pfam" id="PF01551">
    <property type="entry name" value="Peptidase_M23"/>
    <property type="match status" value="1"/>
</dbReference>
<evidence type="ECO:0000256" key="1">
    <source>
        <dbReference type="ARBA" id="ARBA00004651"/>
    </source>
</evidence>
<comment type="subcellular location">
    <subcellularLocation>
        <location evidence="1">Cell membrane</location>
        <topology evidence="1">Multi-pass membrane protein</topology>
    </subcellularLocation>
</comment>
<evidence type="ECO:0000256" key="7">
    <source>
        <dbReference type="SAM" id="Phobius"/>
    </source>
</evidence>
<feature type="transmembrane region" description="Helical" evidence="7">
    <location>
        <begin position="123"/>
        <end position="143"/>
    </location>
</feature>
<organism evidence="9 10">
    <name type="scientific">Shewanella surugensis</name>
    <dbReference type="NCBI Taxonomy" id="212020"/>
    <lineage>
        <taxon>Bacteria</taxon>
        <taxon>Pseudomonadati</taxon>
        <taxon>Pseudomonadota</taxon>
        <taxon>Gammaproteobacteria</taxon>
        <taxon>Alteromonadales</taxon>
        <taxon>Shewanellaceae</taxon>
        <taxon>Shewanella</taxon>
    </lineage>
</organism>
<dbReference type="InterPro" id="IPR011055">
    <property type="entry name" value="Dup_hybrid_motif"/>
</dbReference>
<dbReference type="Proteomes" id="UP001203423">
    <property type="component" value="Unassembled WGS sequence"/>
</dbReference>
<feature type="domain" description="M23ase beta-sheet core" evidence="8">
    <location>
        <begin position="391"/>
        <end position="482"/>
    </location>
</feature>
<protein>
    <submittedName>
        <fullName evidence="9">Urea transporter</fullName>
    </submittedName>
</protein>
<reference evidence="9 10" key="1">
    <citation type="submission" date="2022-01" db="EMBL/GenBank/DDBJ databases">
        <title>Whole genome-based taxonomy of the Shewanellaceae.</title>
        <authorList>
            <person name="Martin-Rodriguez A.J."/>
        </authorList>
    </citation>
    <scope>NUCLEOTIDE SEQUENCE [LARGE SCALE GENOMIC DNA]</scope>
    <source>
        <strain evidence="9 10">DSM 17177</strain>
    </source>
</reference>
<keyword evidence="3" id="KW-1003">Cell membrane</keyword>
<keyword evidence="10" id="KW-1185">Reference proteome</keyword>
<sequence>MITIDIKKWRLPAYMDSMLNSYSDVFFIRGKASGILLFIVGLINYNTALSGLFSIIVAYAFAYFIGFNKEYLKSGFYTYNPLLSGLAIGYLFEINILTLSIIAMASILSFLLTVFLANIFYHYLGLQVLSIPFVIISSLVYLASARLSNLYVKGLYTSTIYNDFVFLPGFVNAFFKSMGSIVFMPNVITGVLISGLILFKSRLVLMLAILGFLLGCGINSLFNGSWEQSLNNMNNFNYILIAIAIGCVFNIPSPKSLILAAIGVALSTLLINAVNVFWAQYGIPVFTLPFTLITLSFVYVLGVVGYPLRPTVFRSSPEETLDHYLTAKDRFANTFITLSLPFSGVWSVWQGFNGQWTHQGFWRYAYDFVITDEANNTYKNKGTRLEDYYAFGQPVLSPVRGRVIKVVTHLMDNPIGAVDTINNWGNLIIIHDERGYFVEISHFAKESIIVFEGQWVEPGAHLGSCGNSGYSPQPHIHLQVQATAFMGSETLPFTFVHYRKEDQYHAHGLPDESALVSSVLPTAFHEQLTTFILDETLTYSVYKDGEKIDEVTFVVRMAPDSTFYFSRGDAKLYFGKYAGTFFIYHLEGNDPYLKCIYLALPSVPLTYQRKLCWSDNISNMTFLGYFNGGLSAFLNAFSPSKISTKAHYKFVSETQIEGCVYNDFFKIKNTTKIELDAYLKFKSVKVDNIELKRQSNY</sequence>
<dbReference type="Pfam" id="PF03253">
    <property type="entry name" value="UT"/>
    <property type="match status" value="1"/>
</dbReference>
<dbReference type="CDD" id="cd12797">
    <property type="entry name" value="M23_peptidase"/>
    <property type="match status" value="1"/>
</dbReference>
<gene>
    <name evidence="9" type="ORF">L2764_12870</name>
</gene>
<comment type="caution">
    <text evidence="9">The sequence shown here is derived from an EMBL/GenBank/DDBJ whole genome shotgun (WGS) entry which is preliminary data.</text>
</comment>
<proteinExistence type="inferred from homology"/>
<dbReference type="SUPFAM" id="SSF51261">
    <property type="entry name" value="Duplicated hybrid motif"/>
    <property type="match status" value="1"/>
</dbReference>
<keyword evidence="6 7" id="KW-0472">Membrane</keyword>
<accession>A0ABT0LDX1</accession>
<dbReference type="PANTHER" id="PTHR10464">
    <property type="entry name" value="UREA TRANSPORTER"/>
    <property type="match status" value="1"/>
</dbReference>
<name>A0ABT0LDX1_9GAMM</name>
<evidence type="ECO:0000313" key="10">
    <source>
        <dbReference type="Proteomes" id="UP001203423"/>
    </source>
</evidence>
<evidence type="ECO:0000256" key="2">
    <source>
        <dbReference type="ARBA" id="ARBA00005914"/>
    </source>
</evidence>
<evidence type="ECO:0000313" key="9">
    <source>
        <dbReference type="EMBL" id="MCL1125346.1"/>
    </source>
</evidence>
<feature type="transmembrane region" description="Helical" evidence="7">
    <location>
        <begin position="88"/>
        <end position="117"/>
    </location>
</feature>
<evidence type="ECO:0000256" key="6">
    <source>
        <dbReference type="ARBA" id="ARBA00023136"/>
    </source>
</evidence>
<dbReference type="EMBL" id="JAKIKS010000046">
    <property type="protein sequence ID" value="MCL1125346.1"/>
    <property type="molecule type" value="Genomic_DNA"/>
</dbReference>
<evidence type="ECO:0000259" key="8">
    <source>
        <dbReference type="Pfam" id="PF01551"/>
    </source>
</evidence>
<feature type="transmembrane region" description="Helical" evidence="7">
    <location>
        <begin position="49"/>
        <end position="67"/>
    </location>
</feature>
<feature type="transmembrane region" description="Helical" evidence="7">
    <location>
        <begin position="234"/>
        <end position="251"/>
    </location>
</feature>
<dbReference type="InterPro" id="IPR016047">
    <property type="entry name" value="M23ase_b-sheet_dom"/>
</dbReference>
<feature type="transmembrane region" description="Helical" evidence="7">
    <location>
        <begin position="204"/>
        <end position="222"/>
    </location>
</feature>
<evidence type="ECO:0000256" key="3">
    <source>
        <dbReference type="ARBA" id="ARBA00022475"/>
    </source>
</evidence>
<keyword evidence="4 7" id="KW-0812">Transmembrane</keyword>
<dbReference type="InterPro" id="IPR004937">
    <property type="entry name" value="Urea_transporter"/>
</dbReference>
<evidence type="ECO:0000256" key="4">
    <source>
        <dbReference type="ARBA" id="ARBA00022692"/>
    </source>
</evidence>
<comment type="similarity">
    <text evidence="2">Belongs to the urea transporter family.</text>
</comment>
<feature type="transmembrane region" description="Helical" evidence="7">
    <location>
        <begin position="258"/>
        <end position="279"/>
    </location>
</feature>
<keyword evidence="5 7" id="KW-1133">Transmembrane helix</keyword>
<dbReference type="Gene3D" id="1.10.3430.10">
    <property type="entry name" value="Ammonium transporter AmtB like domains"/>
    <property type="match status" value="1"/>
</dbReference>
<dbReference type="RefSeq" id="WP_248940661.1">
    <property type="nucleotide sequence ID" value="NZ_JAKIKS010000046.1"/>
</dbReference>
<feature type="transmembrane region" description="Helical" evidence="7">
    <location>
        <begin position="285"/>
        <end position="306"/>
    </location>
</feature>
<dbReference type="PANTHER" id="PTHR10464:SF4">
    <property type="entry name" value="UREA TRANSPORTER"/>
    <property type="match status" value="1"/>
</dbReference>
<evidence type="ECO:0000256" key="5">
    <source>
        <dbReference type="ARBA" id="ARBA00022989"/>
    </source>
</evidence>